<dbReference type="PROSITE" id="PS50109">
    <property type="entry name" value="HIS_KIN"/>
    <property type="match status" value="1"/>
</dbReference>
<reference evidence="23 24" key="1">
    <citation type="submission" date="2020-04" db="EMBL/GenBank/DDBJ databases">
        <title>Genome Sequencing and Assembley of Pseudoalteromonas artica.</title>
        <authorList>
            <person name="Akerly B."/>
            <person name="Cook G."/>
        </authorList>
    </citation>
    <scope>NUCLEOTIDE SEQUENCE [LARGE SCALE GENOMIC DNA]</scope>
    <source>
        <strain evidence="23 24">NEC-BIFX-0059</strain>
    </source>
</reference>
<dbReference type="SUPFAM" id="SSF55785">
    <property type="entry name" value="PYP-like sensor domain (PAS domain)"/>
    <property type="match status" value="1"/>
</dbReference>
<keyword evidence="5" id="KW-0808">Transferase</keyword>
<feature type="transmembrane region" description="Helical" evidence="17">
    <location>
        <begin position="12"/>
        <end position="32"/>
    </location>
</feature>
<dbReference type="PROSITE" id="PS50113">
    <property type="entry name" value="PAC"/>
    <property type="match status" value="1"/>
</dbReference>
<dbReference type="NCBIfam" id="TIGR00229">
    <property type="entry name" value="sensory_box"/>
    <property type="match status" value="1"/>
</dbReference>
<dbReference type="SMART" id="SM00091">
    <property type="entry name" value="PAS"/>
    <property type="match status" value="1"/>
</dbReference>
<evidence type="ECO:0000256" key="15">
    <source>
        <dbReference type="PROSITE-ProRule" id="PRU00169"/>
    </source>
</evidence>
<evidence type="ECO:0000259" key="20">
    <source>
        <dbReference type="PROSITE" id="PS50112"/>
    </source>
</evidence>
<dbReference type="InterPro" id="IPR013767">
    <property type="entry name" value="PAS_fold"/>
</dbReference>
<dbReference type="CDD" id="cd00130">
    <property type="entry name" value="PAS"/>
    <property type="match status" value="1"/>
</dbReference>
<dbReference type="SMART" id="SM00388">
    <property type="entry name" value="HisKA"/>
    <property type="match status" value="1"/>
</dbReference>
<dbReference type="FunFam" id="1.10.287.130:FF:000002">
    <property type="entry name" value="Two-component osmosensing histidine kinase"/>
    <property type="match status" value="1"/>
</dbReference>
<dbReference type="PRINTS" id="PR00344">
    <property type="entry name" value="BCTRLSENSOR"/>
</dbReference>
<dbReference type="AlphaFoldDB" id="A0A7X9U4B7"/>
<dbReference type="InterPro" id="IPR042240">
    <property type="entry name" value="CHASE_sf"/>
</dbReference>
<dbReference type="InterPro" id="IPR000014">
    <property type="entry name" value="PAS"/>
</dbReference>
<dbReference type="InterPro" id="IPR000700">
    <property type="entry name" value="PAS-assoc_C"/>
</dbReference>
<dbReference type="GO" id="GO:0016020">
    <property type="term" value="C:membrane"/>
    <property type="evidence" value="ECO:0007669"/>
    <property type="project" value="UniProtKB-SubCell"/>
</dbReference>
<dbReference type="Gene3D" id="3.40.50.2300">
    <property type="match status" value="1"/>
</dbReference>
<evidence type="ECO:0000256" key="6">
    <source>
        <dbReference type="ARBA" id="ARBA00022692"/>
    </source>
</evidence>
<evidence type="ECO:0000313" key="24">
    <source>
        <dbReference type="Proteomes" id="UP000519126"/>
    </source>
</evidence>
<keyword evidence="9" id="KW-0067">ATP-binding</keyword>
<dbReference type="FunFam" id="3.30.565.10:FF:000010">
    <property type="entry name" value="Sensor histidine kinase RcsC"/>
    <property type="match status" value="1"/>
</dbReference>
<dbReference type="InterPro" id="IPR005467">
    <property type="entry name" value="His_kinase_dom"/>
</dbReference>
<dbReference type="SMART" id="SM01079">
    <property type="entry name" value="CHASE"/>
    <property type="match status" value="1"/>
</dbReference>
<dbReference type="Gene3D" id="3.30.565.10">
    <property type="entry name" value="Histidine kinase-like ATPase, C-terminal domain"/>
    <property type="match status" value="1"/>
</dbReference>
<evidence type="ECO:0000256" key="17">
    <source>
        <dbReference type="SAM" id="Phobius"/>
    </source>
</evidence>
<gene>
    <name evidence="23" type="ORF">HHL01_03950</name>
</gene>
<feature type="domain" description="CHASE" evidence="22">
    <location>
        <begin position="81"/>
        <end position="250"/>
    </location>
</feature>
<organism evidence="23 24">
    <name type="scientific">Pseudoalteromonas arctica</name>
    <dbReference type="NCBI Taxonomy" id="394751"/>
    <lineage>
        <taxon>Bacteria</taxon>
        <taxon>Pseudomonadati</taxon>
        <taxon>Pseudomonadota</taxon>
        <taxon>Gammaproteobacteria</taxon>
        <taxon>Alteromonadales</taxon>
        <taxon>Pseudoalteromonadaceae</taxon>
        <taxon>Pseudoalteromonas</taxon>
    </lineage>
</organism>
<dbReference type="GO" id="GO:0005524">
    <property type="term" value="F:ATP binding"/>
    <property type="evidence" value="ECO:0007669"/>
    <property type="project" value="UniProtKB-KW"/>
</dbReference>
<dbReference type="PROSITE" id="PS50110">
    <property type="entry name" value="RESPONSE_REGULATORY"/>
    <property type="match status" value="1"/>
</dbReference>
<keyword evidence="16" id="KW-0175">Coiled coil</keyword>
<evidence type="ECO:0000256" key="4">
    <source>
        <dbReference type="ARBA" id="ARBA00022553"/>
    </source>
</evidence>
<feature type="domain" description="Response regulatory" evidence="19">
    <location>
        <begin position="778"/>
        <end position="891"/>
    </location>
</feature>
<evidence type="ECO:0000256" key="1">
    <source>
        <dbReference type="ARBA" id="ARBA00000085"/>
    </source>
</evidence>
<evidence type="ECO:0000256" key="11">
    <source>
        <dbReference type="ARBA" id="ARBA00023012"/>
    </source>
</evidence>
<keyword evidence="7" id="KW-0547">Nucleotide-binding</keyword>
<feature type="transmembrane region" description="Helical" evidence="17">
    <location>
        <begin position="321"/>
        <end position="340"/>
    </location>
</feature>
<dbReference type="CDD" id="cd16922">
    <property type="entry name" value="HATPase_EvgS-ArcB-TorS-like"/>
    <property type="match status" value="1"/>
</dbReference>
<evidence type="ECO:0000256" key="8">
    <source>
        <dbReference type="ARBA" id="ARBA00022777"/>
    </source>
</evidence>
<dbReference type="PANTHER" id="PTHR43047:SF64">
    <property type="entry name" value="HISTIDINE KINASE CONTAINING CHEY-HOMOLOGOUS RECEIVER DOMAIN AND PAS DOMAIN-RELATED"/>
    <property type="match status" value="1"/>
</dbReference>
<dbReference type="InterPro" id="IPR036097">
    <property type="entry name" value="HisK_dim/P_sf"/>
</dbReference>
<dbReference type="SMART" id="SM00448">
    <property type="entry name" value="REC"/>
    <property type="match status" value="1"/>
</dbReference>
<keyword evidence="10 17" id="KW-1133">Transmembrane helix</keyword>
<evidence type="ECO:0000259" key="22">
    <source>
        <dbReference type="PROSITE" id="PS50839"/>
    </source>
</evidence>
<evidence type="ECO:0000259" key="18">
    <source>
        <dbReference type="PROSITE" id="PS50109"/>
    </source>
</evidence>
<dbReference type="Pfam" id="PF02518">
    <property type="entry name" value="HATPase_c"/>
    <property type="match status" value="1"/>
</dbReference>
<sequence>MFSGRLVRKGFLVSILAHAIFLISGIVLTFFANIKHQNALNYKINEALNNRLSTLSTGVTNRIDLYKYGLFGLKGFIHGIGVNNLNYQTFSNYSNSRNYGQEFPGANGIGFIRKVTSKNLTQFLHTAKYDRPTQTFNFNQLNNDNNDNNEHFIIQYIFPEHKNLQAIGLDIGSESMRKQAALNAASHNKAQLTGPITLVQANEKSLQGFLILLPIYKSITIADNKEQRINEILGWAYAPLLINKILDSLSLVDENKLVISDIANNAKTDFFSYGIQSNSANYQLTKIIKVMGRTWELTLSASDAFIETLHLPGKYQAIVNGIFYTLICMFIILLLQLFFYRRAQRTQRRIVKAKQNKHMLQQTNLKLEKEVKLRTKEIADISMLQRSILNSASYSIIATDINGLITLFNPASEKLLGYKAQDVIGIENPGIFHLKEEIIKKAKQLSAELNEPVFPGFEVFILKATATEPDINQWTYISSTGEHIQVNISVTSLLNNENEIVGYLGIAYDLTEQINHEQALGHAKELAEQASQAKSEFLANMSHEIRTPMNGILGTLQLLQEQPLNEKSKEYLKKSLYSTRSLTTIINDILDFSKIEAGKLSLEHKPFDLFELIHHLESDLGLQASDKNIYLKFVINIKHKHWVGDPVRLRQVFLNLISNAIKFTSKGGVTVTFRLTDENKICCSISDTGIGISEKAIERLFERFEQAEQSTTREYGGTGLGLPITKSLIGLMNGEIKVTSQLGSGSQFYVYLPLDQAQIDENILTAKNVEFPDLTGKTILLAEDNKINQLVASAMLEPTKATIIIANNGLEAVSLYESHKPDIIFMDIQMPKMDGLQACKQIKALDSEQIIIALTANVFTEQKEIYRQLFDGYVSKPIEKHELIGMLSTLYLVNT</sequence>
<dbReference type="SUPFAM" id="SSF52172">
    <property type="entry name" value="CheY-like"/>
    <property type="match status" value="1"/>
</dbReference>
<keyword evidence="11" id="KW-0902">Two-component regulatory system</keyword>
<dbReference type="InterPro" id="IPR003594">
    <property type="entry name" value="HATPase_dom"/>
</dbReference>
<evidence type="ECO:0000256" key="9">
    <source>
        <dbReference type="ARBA" id="ARBA00022840"/>
    </source>
</evidence>
<protein>
    <recommendedName>
        <fullName evidence="14">Sensory/regulatory protein RpfC</fullName>
        <ecNumber evidence="3">2.7.13.3</ecNumber>
    </recommendedName>
</protein>
<evidence type="ECO:0000256" key="10">
    <source>
        <dbReference type="ARBA" id="ARBA00022989"/>
    </source>
</evidence>
<dbReference type="PANTHER" id="PTHR43047">
    <property type="entry name" value="TWO-COMPONENT HISTIDINE PROTEIN KINASE"/>
    <property type="match status" value="1"/>
</dbReference>
<dbReference type="Gene3D" id="3.30.450.350">
    <property type="entry name" value="CHASE domain"/>
    <property type="match status" value="1"/>
</dbReference>
<dbReference type="EC" id="2.7.13.3" evidence="3"/>
<dbReference type="CDD" id="cd17546">
    <property type="entry name" value="REC_hyHK_CKI1_RcsC-like"/>
    <property type="match status" value="1"/>
</dbReference>
<feature type="modified residue" description="4-aspartylphosphate" evidence="15">
    <location>
        <position position="827"/>
    </location>
</feature>
<dbReference type="EMBL" id="JABBCX010000001">
    <property type="protein sequence ID" value="NMF47342.1"/>
    <property type="molecule type" value="Genomic_DNA"/>
</dbReference>
<dbReference type="InterPro" id="IPR035965">
    <property type="entry name" value="PAS-like_dom_sf"/>
</dbReference>
<feature type="domain" description="Histidine kinase" evidence="18">
    <location>
        <begin position="540"/>
        <end position="756"/>
    </location>
</feature>
<feature type="coiled-coil region" evidence="16">
    <location>
        <begin position="343"/>
        <end position="370"/>
    </location>
</feature>
<evidence type="ECO:0000256" key="16">
    <source>
        <dbReference type="SAM" id="Coils"/>
    </source>
</evidence>
<comment type="catalytic activity">
    <reaction evidence="1">
        <text>ATP + protein L-histidine = ADP + protein N-phospho-L-histidine.</text>
        <dbReference type="EC" id="2.7.13.3"/>
    </reaction>
</comment>
<comment type="subcellular location">
    <subcellularLocation>
        <location evidence="2">Membrane</location>
    </subcellularLocation>
</comment>
<evidence type="ECO:0000256" key="3">
    <source>
        <dbReference type="ARBA" id="ARBA00012438"/>
    </source>
</evidence>
<dbReference type="PROSITE" id="PS50839">
    <property type="entry name" value="CHASE"/>
    <property type="match status" value="1"/>
</dbReference>
<dbReference type="Gene3D" id="1.10.287.130">
    <property type="match status" value="1"/>
</dbReference>
<dbReference type="InterPro" id="IPR003661">
    <property type="entry name" value="HisK_dim/P_dom"/>
</dbReference>
<proteinExistence type="predicted"/>
<evidence type="ECO:0000313" key="23">
    <source>
        <dbReference type="EMBL" id="NMF47342.1"/>
    </source>
</evidence>
<dbReference type="SMART" id="SM00387">
    <property type="entry name" value="HATPase_c"/>
    <property type="match status" value="1"/>
</dbReference>
<comment type="caution">
    <text evidence="23">The sequence shown here is derived from an EMBL/GenBank/DDBJ whole genome shotgun (WGS) entry which is preliminary data.</text>
</comment>
<dbReference type="CDD" id="cd00082">
    <property type="entry name" value="HisKA"/>
    <property type="match status" value="1"/>
</dbReference>
<dbReference type="RefSeq" id="WP_170071117.1">
    <property type="nucleotide sequence ID" value="NZ_JABBCX010000001.1"/>
</dbReference>
<dbReference type="Pfam" id="PF00512">
    <property type="entry name" value="HisKA"/>
    <property type="match status" value="1"/>
</dbReference>
<comment type="subunit">
    <text evidence="13">At low DSF concentrations, interacts with RpfF.</text>
</comment>
<dbReference type="GO" id="GO:0000155">
    <property type="term" value="F:phosphorelay sensor kinase activity"/>
    <property type="evidence" value="ECO:0007669"/>
    <property type="project" value="InterPro"/>
</dbReference>
<evidence type="ECO:0000256" key="13">
    <source>
        <dbReference type="ARBA" id="ARBA00064003"/>
    </source>
</evidence>
<dbReference type="SUPFAM" id="SSF55874">
    <property type="entry name" value="ATPase domain of HSP90 chaperone/DNA topoisomerase II/histidine kinase"/>
    <property type="match status" value="1"/>
</dbReference>
<keyword evidence="4 15" id="KW-0597">Phosphoprotein</keyword>
<evidence type="ECO:0000256" key="2">
    <source>
        <dbReference type="ARBA" id="ARBA00004370"/>
    </source>
</evidence>
<evidence type="ECO:0000256" key="5">
    <source>
        <dbReference type="ARBA" id="ARBA00022679"/>
    </source>
</evidence>
<dbReference type="Pfam" id="PF00989">
    <property type="entry name" value="PAS"/>
    <property type="match status" value="1"/>
</dbReference>
<evidence type="ECO:0000256" key="7">
    <source>
        <dbReference type="ARBA" id="ARBA00022741"/>
    </source>
</evidence>
<evidence type="ECO:0000259" key="19">
    <source>
        <dbReference type="PROSITE" id="PS50110"/>
    </source>
</evidence>
<keyword evidence="6 17" id="KW-0812">Transmembrane</keyword>
<dbReference type="Pfam" id="PF03924">
    <property type="entry name" value="CHASE"/>
    <property type="match status" value="1"/>
</dbReference>
<keyword evidence="12 17" id="KW-0472">Membrane</keyword>
<evidence type="ECO:0000259" key="21">
    <source>
        <dbReference type="PROSITE" id="PS50113"/>
    </source>
</evidence>
<dbReference type="Pfam" id="PF00072">
    <property type="entry name" value="Response_reg"/>
    <property type="match status" value="1"/>
</dbReference>
<keyword evidence="8" id="KW-0418">Kinase</keyword>
<dbReference type="SUPFAM" id="SSF47384">
    <property type="entry name" value="Homodimeric domain of signal transducing histidine kinase"/>
    <property type="match status" value="1"/>
</dbReference>
<dbReference type="InterPro" id="IPR036890">
    <property type="entry name" value="HATPase_C_sf"/>
</dbReference>
<dbReference type="GO" id="GO:0006355">
    <property type="term" value="P:regulation of DNA-templated transcription"/>
    <property type="evidence" value="ECO:0007669"/>
    <property type="project" value="InterPro"/>
</dbReference>
<dbReference type="InterPro" id="IPR006189">
    <property type="entry name" value="CHASE_dom"/>
</dbReference>
<accession>A0A7X9U4B7</accession>
<dbReference type="Proteomes" id="UP000519126">
    <property type="component" value="Unassembled WGS sequence"/>
</dbReference>
<evidence type="ECO:0000256" key="12">
    <source>
        <dbReference type="ARBA" id="ARBA00023136"/>
    </source>
</evidence>
<feature type="domain" description="PAC" evidence="21">
    <location>
        <begin position="470"/>
        <end position="522"/>
    </location>
</feature>
<name>A0A7X9U4B7_9GAMM</name>
<dbReference type="InterPro" id="IPR004358">
    <property type="entry name" value="Sig_transdc_His_kin-like_C"/>
</dbReference>
<dbReference type="PROSITE" id="PS50112">
    <property type="entry name" value="PAS"/>
    <property type="match status" value="1"/>
</dbReference>
<dbReference type="Gene3D" id="3.30.450.20">
    <property type="entry name" value="PAS domain"/>
    <property type="match status" value="1"/>
</dbReference>
<dbReference type="InterPro" id="IPR011006">
    <property type="entry name" value="CheY-like_superfamily"/>
</dbReference>
<dbReference type="InterPro" id="IPR001789">
    <property type="entry name" value="Sig_transdc_resp-reg_receiver"/>
</dbReference>
<evidence type="ECO:0000256" key="14">
    <source>
        <dbReference type="ARBA" id="ARBA00068150"/>
    </source>
</evidence>
<feature type="domain" description="PAS" evidence="20">
    <location>
        <begin position="386"/>
        <end position="425"/>
    </location>
</feature>